<dbReference type="SUPFAM" id="SSF110111">
    <property type="entry name" value="Ctag/Cox11"/>
    <property type="match status" value="1"/>
</dbReference>
<dbReference type="GO" id="GO:0005507">
    <property type="term" value="F:copper ion binding"/>
    <property type="evidence" value="ECO:0007669"/>
    <property type="project" value="InterPro"/>
</dbReference>
<gene>
    <name evidence="7" type="ORF">BN9_035680</name>
</gene>
<dbReference type="EMBL" id="CAIX01000039">
    <property type="protein sequence ID" value="CCI42784.1"/>
    <property type="molecule type" value="Genomic_DNA"/>
</dbReference>
<evidence type="ECO:0000256" key="6">
    <source>
        <dbReference type="SAM" id="Phobius"/>
    </source>
</evidence>
<comment type="subcellular location">
    <subcellularLocation>
        <location evidence="2">Mitochondrion inner membrane</location>
        <topology evidence="2">Single-pass membrane protein</topology>
        <orientation evidence="2">Intermembrane side</orientation>
    </subcellularLocation>
</comment>
<keyword evidence="8" id="KW-1185">Reference proteome</keyword>
<keyword evidence="4 6" id="KW-1133">Transmembrane helix</keyword>
<dbReference type="STRING" id="65357.A0A024G7X8"/>
<dbReference type="Gene3D" id="2.60.370.10">
    <property type="entry name" value="Ctag/Cox11"/>
    <property type="match status" value="1"/>
</dbReference>
<dbReference type="OrthoDB" id="1704689at2759"/>
<evidence type="ECO:0008006" key="9">
    <source>
        <dbReference type="Google" id="ProtNLM"/>
    </source>
</evidence>
<dbReference type="FunCoup" id="A0A024G7X8">
    <property type="interactions" value="290"/>
</dbReference>
<dbReference type="HAMAP" id="MF_00155">
    <property type="entry name" value="CtaG"/>
    <property type="match status" value="1"/>
</dbReference>
<dbReference type="InParanoid" id="A0A024G7X8"/>
<dbReference type="Pfam" id="PF04442">
    <property type="entry name" value="CtaG_Cox11"/>
    <property type="match status" value="1"/>
</dbReference>
<evidence type="ECO:0000256" key="2">
    <source>
        <dbReference type="ARBA" id="ARBA00004243"/>
    </source>
</evidence>
<dbReference type="Proteomes" id="UP000053237">
    <property type="component" value="Unassembled WGS sequence"/>
</dbReference>
<evidence type="ECO:0000313" key="7">
    <source>
        <dbReference type="EMBL" id="CCI42784.1"/>
    </source>
</evidence>
<evidence type="ECO:0000256" key="1">
    <source>
        <dbReference type="ARBA" id="ARBA00004007"/>
    </source>
</evidence>
<dbReference type="FunFam" id="2.60.370.10:FF:000001">
    <property type="entry name" value="COX11 cytochrome c oxidase assembly homolog"/>
    <property type="match status" value="1"/>
</dbReference>
<dbReference type="InterPro" id="IPR007533">
    <property type="entry name" value="Cyt_c_oxidase_assmbl_CtaG"/>
</dbReference>
<evidence type="ECO:0000256" key="3">
    <source>
        <dbReference type="ARBA" id="ARBA00022692"/>
    </source>
</evidence>
<dbReference type="GO" id="GO:0005743">
    <property type="term" value="C:mitochondrial inner membrane"/>
    <property type="evidence" value="ECO:0007669"/>
    <property type="project" value="UniProtKB-SubCell"/>
</dbReference>
<organism evidence="7 8">
    <name type="scientific">Albugo candida</name>
    <dbReference type="NCBI Taxonomy" id="65357"/>
    <lineage>
        <taxon>Eukaryota</taxon>
        <taxon>Sar</taxon>
        <taxon>Stramenopiles</taxon>
        <taxon>Oomycota</taxon>
        <taxon>Peronosporomycetes</taxon>
        <taxon>Albuginales</taxon>
        <taxon>Albuginaceae</taxon>
        <taxon>Albugo</taxon>
    </lineage>
</organism>
<proteinExistence type="inferred from homology"/>
<name>A0A024G7X8_9STRA</name>
<protein>
    <recommendedName>
        <fullName evidence="9">Cytochrome c oxidase assembly protein COX11</fullName>
    </recommendedName>
</protein>
<comment type="function">
    <text evidence="1">Exerts its effect at some terminal stage of cytochrome c oxidase synthesis, probably by being involved in the insertion of the copper B into subunit I.</text>
</comment>
<dbReference type="InterPro" id="IPR023471">
    <property type="entry name" value="CtaG/Cox11_dom_sf"/>
</dbReference>
<reference evidence="7 8" key="1">
    <citation type="submission" date="2012-05" db="EMBL/GenBank/DDBJ databases">
        <title>Recombination and specialization in a pathogen metapopulation.</title>
        <authorList>
            <person name="Gardiner A."/>
            <person name="Kemen E."/>
            <person name="Schultz-Larsen T."/>
            <person name="MacLean D."/>
            <person name="Van Oosterhout C."/>
            <person name="Jones J.D.G."/>
        </authorList>
    </citation>
    <scope>NUCLEOTIDE SEQUENCE [LARGE SCALE GENOMIC DNA]</scope>
    <source>
        <strain evidence="7 8">Ac Nc2</strain>
    </source>
</reference>
<dbReference type="AlphaFoldDB" id="A0A024G7X8"/>
<comment type="caution">
    <text evidence="7">The sequence shown here is derived from an EMBL/GenBank/DDBJ whole genome shotgun (WGS) entry which is preliminary data.</text>
</comment>
<keyword evidence="5 6" id="KW-0472">Membrane</keyword>
<evidence type="ECO:0000256" key="5">
    <source>
        <dbReference type="ARBA" id="ARBA00023136"/>
    </source>
</evidence>
<dbReference type="PIRSF" id="PIRSF005413">
    <property type="entry name" value="COX11"/>
    <property type="match status" value="1"/>
</dbReference>
<evidence type="ECO:0000313" key="8">
    <source>
        <dbReference type="Proteomes" id="UP000053237"/>
    </source>
</evidence>
<dbReference type="NCBIfam" id="NF003465">
    <property type="entry name" value="PRK05089.1"/>
    <property type="match status" value="1"/>
</dbReference>
<dbReference type="PANTHER" id="PTHR21320">
    <property type="entry name" value="CYTOCHROME C OXIDASE ASSEMBLY PROTEIN COX11-RELATED"/>
    <property type="match status" value="1"/>
</dbReference>
<feature type="transmembrane region" description="Helical" evidence="6">
    <location>
        <begin position="31"/>
        <end position="50"/>
    </location>
</feature>
<sequence>MGSIYRQYSNSHYEKLRERMQKETREKNRRALIYLTGFAISWLGISYAAVPLYKVFCQMTGFGGTTQRATLEKVEKLTPREGAKPIKITFDAGVSSVLEWSFRPQQRDVVVLPGETALAFYTAKNKTEKPITGVATYNVYPPQAGVYFNKIQCFCFDEQRLKAKEEIDMPVLFFIDPEICEDPSLANISNITLSYTFFKTDDVIE</sequence>
<evidence type="ECO:0000256" key="4">
    <source>
        <dbReference type="ARBA" id="ARBA00022989"/>
    </source>
</evidence>
<dbReference type="PANTHER" id="PTHR21320:SF3">
    <property type="entry name" value="CYTOCHROME C OXIDASE ASSEMBLY PROTEIN COX11, MITOCHONDRIAL-RELATED"/>
    <property type="match status" value="1"/>
</dbReference>
<keyword evidence="3 6" id="KW-0812">Transmembrane</keyword>
<accession>A0A024G7X8</accession>